<dbReference type="PANTHER" id="PTHR43570">
    <property type="entry name" value="ALDEHYDE DEHYDROGENASE"/>
    <property type="match status" value="1"/>
</dbReference>
<dbReference type="PIRSF" id="PIRSF036492">
    <property type="entry name" value="ALDH"/>
    <property type="match status" value="1"/>
</dbReference>
<evidence type="ECO:0000256" key="5">
    <source>
        <dbReference type="RuleBase" id="RU003345"/>
    </source>
</evidence>
<dbReference type="Gene3D" id="3.40.605.10">
    <property type="entry name" value="Aldehyde Dehydrogenase, Chain A, domain 1"/>
    <property type="match status" value="1"/>
</dbReference>
<evidence type="ECO:0000256" key="2">
    <source>
        <dbReference type="ARBA" id="ARBA00023002"/>
    </source>
</evidence>
<evidence type="ECO:0000256" key="4">
    <source>
        <dbReference type="PROSITE-ProRule" id="PRU10007"/>
    </source>
</evidence>
<evidence type="ECO:0000313" key="8">
    <source>
        <dbReference type="Proteomes" id="UP001465976"/>
    </source>
</evidence>
<proteinExistence type="inferred from homology"/>
<accession>A0ABR3ETB1</accession>
<dbReference type="EMBL" id="JBAHYK010002002">
    <property type="protein sequence ID" value="KAL0566124.1"/>
    <property type="molecule type" value="Genomic_DNA"/>
</dbReference>
<dbReference type="InterPro" id="IPR029510">
    <property type="entry name" value="Ald_DH_CS_GLU"/>
</dbReference>
<dbReference type="Proteomes" id="UP001465976">
    <property type="component" value="Unassembled WGS sequence"/>
</dbReference>
<gene>
    <name evidence="7" type="primary">HFD1_3</name>
    <name evidence="7" type="ORF">V5O48_015894</name>
</gene>
<dbReference type="InterPro" id="IPR015590">
    <property type="entry name" value="Aldehyde_DH_dom"/>
</dbReference>
<dbReference type="PROSITE" id="PS00070">
    <property type="entry name" value="ALDEHYDE_DEHYDR_CYS"/>
    <property type="match status" value="1"/>
</dbReference>
<dbReference type="Gene3D" id="3.40.309.10">
    <property type="entry name" value="Aldehyde Dehydrogenase, Chain A, domain 2"/>
    <property type="match status" value="1"/>
</dbReference>
<comment type="caution">
    <text evidence="7">The sequence shown here is derived from an EMBL/GenBank/DDBJ whole genome shotgun (WGS) entry which is preliminary data.</text>
</comment>
<evidence type="ECO:0000256" key="3">
    <source>
        <dbReference type="PIRNR" id="PIRNR036492"/>
    </source>
</evidence>
<organism evidence="7 8">
    <name type="scientific">Marasmius crinis-equi</name>
    <dbReference type="NCBI Taxonomy" id="585013"/>
    <lineage>
        <taxon>Eukaryota</taxon>
        <taxon>Fungi</taxon>
        <taxon>Dikarya</taxon>
        <taxon>Basidiomycota</taxon>
        <taxon>Agaricomycotina</taxon>
        <taxon>Agaricomycetes</taxon>
        <taxon>Agaricomycetidae</taxon>
        <taxon>Agaricales</taxon>
        <taxon>Marasmiineae</taxon>
        <taxon>Marasmiaceae</taxon>
        <taxon>Marasmius</taxon>
    </lineage>
</organism>
<dbReference type="InterPro" id="IPR012394">
    <property type="entry name" value="Aldehyde_DH_NAD(P)"/>
</dbReference>
<keyword evidence="8" id="KW-1185">Reference proteome</keyword>
<dbReference type="Pfam" id="PF00171">
    <property type="entry name" value="Aldedh"/>
    <property type="match status" value="1"/>
</dbReference>
<reference evidence="7 8" key="1">
    <citation type="submission" date="2024-02" db="EMBL/GenBank/DDBJ databases">
        <title>A draft genome for the cacao thread blight pathogen Marasmius crinis-equi.</title>
        <authorList>
            <person name="Cohen S.P."/>
            <person name="Baruah I.K."/>
            <person name="Amoako-Attah I."/>
            <person name="Bukari Y."/>
            <person name="Meinhardt L.W."/>
            <person name="Bailey B.A."/>
        </authorList>
    </citation>
    <scope>NUCLEOTIDE SEQUENCE [LARGE SCALE GENOMIC DNA]</scope>
    <source>
        <strain evidence="7 8">GH-76</strain>
    </source>
</reference>
<evidence type="ECO:0000313" key="7">
    <source>
        <dbReference type="EMBL" id="KAL0566124.1"/>
    </source>
</evidence>
<evidence type="ECO:0000256" key="1">
    <source>
        <dbReference type="ARBA" id="ARBA00009986"/>
    </source>
</evidence>
<keyword evidence="2 3" id="KW-0560">Oxidoreductase</keyword>
<protein>
    <recommendedName>
        <fullName evidence="3">Aldehyde dehydrogenase</fullName>
    </recommendedName>
</protein>
<feature type="active site" evidence="4">
    <location>
        <position position="219"/>
    </location>
</feature>
<dbReference type="InterPro" id="IPR016163">
    <property type="entry name" value="Ald_DH_C"/>
</dbReference>
<comment type="similarity">
    <text evidence="1 3 5">Belongs to the aldehyde dehydrogenase family.</text>
</comment>
<sequence>MSTTLQYTPLDEIDKFHNELKTTFSTGKSKSIAYRKYLLVQLMYMLKDNAERFEEALKADLGRPPFESQFFEISSSLTEIKYTYSHLDKWVKPEKAPFSLNWSAMRPVIFKEPKGVVLIISPFNYPVFLSIPVLASAIAAGNAVVVKPSESTPATSALMAELIHKYLDTSLVRVVNGAVAETTRLLEKPWGHILYTGGGRVAKIVSAAAAKTLSPVSLELGGKSPVFIDPACDLKVAARRILWGKVANAGQTCVAPDYIMVTEDYQDKVAQALKEVYAEFYPSADGAKGDGAYSRLCTPQALNRINGLLRNSKGEVVFGGEVDESTKYLAPTVVKGVKPDDSLMSEEIFGPVLPIMPVKDLDEAIAFVNANDHPLSLYVFSQDEKFKEKVFRNTQSGSAVANEVLITPAVEGLPFGGIGPSGSGYHTGKFGFDMFTHLRASLDSPKWIDMLLGFRYPPYTSKNASSMKRLLSVSLPARPSGPPAAGANAANGNGSWLKWLKFLLVPAIAAILLKRELILQNLKMLQGSANA</sequence>
<dbReference type="InterPro" id="IPR016162">
    <property type="entry name" value="Ald_DH_N"/>
</dbReference>
<dbReference type="PROSITE" id="PS00687">
    <property type="entry name" value="ALDEHYDE_DEHYDR_GLU"/>
    <property type="match status" value="1"/>
</dbReference>
<dbReference type="InterPro" id="IPR016160">
    <property type="entry name" value="Ald_DH_CS_CYS"/>
</dbReference>
<name>A0ABR3ETB1_9AGAR</name>
<dbReference type="PANTHER" id="PTHR43570:SF16">
    <property type="entry name" value="ALDEHYDE DEHYDROGENASE TYPE III, ISOFORM Q"/>
    <property type="match status" value="1"/>
</dbReference>
<feature type="domain" description="Aldehyde dehydrogenase" evidence="6">
    <location>
        <begin position="11"/>
        <end position="439"/>
    </location>
</feature>
<dbReference type="CDD" id="cd07135">
    <property type="entry name" value="ALDH_F14-YMR110C"/>
    <property type="match status" value="1"/>
</dbReference>
<dbReference type="SUPFAM" id="SSF53720">
    <property type="entry name" value="ALDH-like"/>
    <property type="match status" value="1"/>
</dbReference>
<dbReference type="InterPro" id="IPR016161">
    <property type="entry name" value="Ald_DH/histidinol_DH"/>
</dbReference>
<evidence type="ECO:0000259" key="6">
    <source>
        <dbReference type="Pfam" id="PF00171"/>
    </source>
</evidence>